<dbReference type="Proteomes" id="UP000236724">
    <property type="component" value="Unassembled WGS sequence"/>
</dbReference>
<dbReference type="PROSITE" id="PS50818">
    <property type="entry name" value="INTEIN_C_TER"/>
    <property type="match status" value="1"/>
</dbReference>
<dbReference type="PANTHER" id="PTHR30153">
    <property type="entry name" value="REPLICATIVE DNA HELICASE DNAB"/>
    <property type="match status" value="1"/>
</dbReference>
<dbReference type="CDD" id="cd00081">
    <property type="entry name" value="Hint"/>
    <property type="match status" value="1"/>
</dbReference>
<evidence type="ECO:0000256" key="6">
    <source>
        <dbReference type="ARBA" id="ARBA00022801"/>
    </source>
</evidence>
<dbReference type="NCBIfam" id="TIGR01445">
    <property type="entry name" value="intein_Nterm"/>
    <property type="match status" value="1"/>
</dbReference>
<dbReference type="InterPro" id="IPR007693">
    <property type="entry name" value="DNA_helicase_DnaB-like_N"/>
</dbReference>
<dbReference type="InterPro" id="IPR006141">
    <property type="entry name" value="Intein_N"/>
</dbReference>
<dbReference type="NCBIfam" id="TIGR01443">
    <property type="entry name" value="intein_Cterm"/>
    <property type="match status" value="1"/>
</dbReference>
<dbReference type="InterPro" id="IPR036844">
    <property type="entry name" value="Hint_dom_sf"/>
</dbReference>
<dbReference type="SMART" id="SM00305">
    <property type="entry name" value="HintC"/>
    <property type="match status" value="1"/>
</dbReference>
<dbReference type="GO" id="GO:0006269">
    <property type="term" value="P:DNA replication, synthesis of primer"/>
    <property type="evidence" value="ECO:0007669"/>
    <property type="project" value="UniProtKB-UniRule"/>
</dbReference>
<dbReference type="GO" id="GO:0003677">
    <property type="term" value="F:DNA binding"/>
    <property type="evidence" value="ECO:0007669"/>
    <property type="project" value="UniProtKB-UniRule"/>
</dbReference>
<dbReference type="InterPro" id="IPR003587">
    <property type="entry name" value="Hint_dom_N"/>
</dbReference>
<dbReference type="InterPro" id="IPR016136">
    <property type="entry name" value="DNA_helicase_N/primase_C"/>
</dbReference>
<dbReference type="GO" id="GO:0016887">
    <property type="term" value="F:ATP hydrolysis activity"/>
    <property type="evidence" value="ECO:0007669"/>
    <property type="project" value="RHEA"/>
</dbReference>
<comment type="catalytic activity">
    <reaction evidence="13 15">
        <text>ATP + H2O = ADP + phosphate + H(+)</text>
        <dbReference type="Rhea" id="RHEA:13065"/>
        <dbReference type="ChEBI" id="CHEBI:15377"/>
        <dbReference type="ChEBI" id="CHEBI:15378"/>
        <dbReference type="ChEBI" id="CHEBI:30616"/>
        <dbReference type="ChEBI" id="CHEBI:43474"/>
        <dbReference type="ChEBI" id="CHEBI:456216"/>
        <dbReference type="EC" id="5.6.2.3"/>
    </reaction>
</comment>
<dbReference type="EMBL" id="FMSV02000542">
    <property type="protein sequence ID" value="SEH07957.1"/>
    <property type="molecule type" value="Genomic_DNA"/>
</dbReference>
<dbReference type="GO" id="GO:0005524">
    <property type="term" value="F:ATP binding"/>
    <property type="evidence" value="ECO:0007669"/>
    <property type="project" value="UniProtKB-UniRule"/>
</dbReference>
<dbReference type="NCBIfam" id="NF004384">
    <property type="entry name" value="PRK05748.1"/>
    <property type="match status" value="1"/>
</dbReference>
<comment type="function">
    <text evidence="11 15">The main replicative DNA helicase, it participates in initiation and elongation during chromosome replication. Travels ahead of the DNA replisome, separating dsDNA into templates for DNA synthesis. A processive ATP-dependent 5'-3' DNA helicase it has DNA-dependent ATPase activity.</text>
</comment>
<dbReference type="GO" id="GO:0005829">
    <property type="term" value="C:cytosol"/>
    <property type="evidence" value="ECO:0007669"/>
    <property type="project" value="TreeGrafter"/>
</dbReference>
<dbReference type="AlphaFoldDB" id="A0A1H6FD34"/>
<keyword evidence="4" id="KW-0677">Repeat</keyword>
<dbReference type="InterPro" id="IPR027417">
    <property type="entry name" value="P-loop_NTPase"/>
</dbReference>
<organism evidence="17 18">
    <name type="scientific">Candidatus Venteria ishoeyi</name>
    <dbReference type="NCBI Taxonomy" id="1899563"/>
    <lineage>
        <taxon>Bacteria</taxon>
        <taxon>Pseudomonadati</taxon>
        <taxon>Pseudomonadota</taxon>
        <taxon>Gammaproteobacteria</taxon>
        <taxon>Thiotrichales</taxon>
        <taxon>Thiotrichaceae</taxon>
        <taxon>Venteria</taxon>
    </lineage>
</organism>
<evidence type="ECO:0000256" key="8">
    <source>
        <dbReference type="ARBA" id="ARBA00022840"/>
    </source>
</evidence>
<dbReference type="NCBIfam" id="TIGR00665">
    <property type="entry name" value="DnaB"/>
    <property type="match status" value="1"/>
</dbReference>
<gene>
    <name evidence="17" type="primary">dnaB_3</name>
    <name evidence="17" type="ORF">MBHS_03844</name>
</gene>
<dbReference type="Gene3D" id="3.40.50.300">
    <property type="entry name" value="P-loop containing nucleotide triphosphate hydrolases"/>
    <property type="match status" value="2"/>
</dbReference>
<keyword evidence="6 15" id="KW-0378">Hydrolase</keyword>
<evidence type="ECO:0000259" key="16">
    <source>
        <dbReference type="PROSITE" id="PS51199"/>
    </source>
</evidence>
<keyword evidence="9 15" id="KW-0238">DNA-binding</keyword>
<dbReference type="RefSeq" id="WP_103921547.1">
    <property type="nucleotide sequence ID" value="NZ_FMSV02000542.1"/>
</dbReference>
<name>A0A1H6FD34_9GAMM</name>
<accession>A0A1H6FD34</accession>
<dbReference type="InterPro" id="IPR030934">
    <property type="entry name" value="Intein_C"/>
</dbReference>
<keyword evidence="10" id="KW-0413">Isomerase</keyword>
<dbReference type="CDD" id="cd00984">
    <property type="entry name" value="DnaB_C"/>
    <property type="match status" value="1"/>
</dbReference>
<reference evidence="17 18" key="1">
    <citation type="submission" date="2016-10" db="EMBL/GenBank/DDBJ databases">
        <authorList>
            <person name="de Groot N.N."/>
        </authorList>
    </citation>
    <scope>NUCLEOTIDE SEQUENCE [LARGE SCALE GENOMIC DNA]</scope>
    <source>
        <strain evidence="17">MBHS1</strain>
    </source>
</reference>
<protein>
    <recommendedName>
        <fullName evidence="14 15">Replicative DNA helicase</fullName>
        <ecNumber evidence="14 15">5.6.2.3</ecNumber>
    </recommendedName>
</protein>
<dbReference type="Pfam" id="PF03796">
    <property type="entry name" value="DnaB_C"/>
    <property type="match status" value="2"/>
</dbReference>
<evidence type="ECO:0000256" key="1">
    <source>
        <dbReference type="ARBA" id="ARBA00008428"/>
    </source>
</evidence>
<evidence type="ECO:0000256" key="14">
    <source>
        <dbReference type="NCBIfam" id="TIGR00665"/>
    </source>
</evidence>
<evidence type="ECO:0000256" key="15">
    <source>
        <dbReference type="RuleBase" id="RU362085"/>
    </source>
</evidence>
<dbReference type="Gene3D" id="1.10.860.10">
    <property type="entry name" value="DNAb Helicase, Chain A"/>
    <property type="match status" value="1"/>
</dbReference>
<dbReference type="SUPFAM" id="SSF48024">
    <property type="entry name" value="N-terminal domain of DnaB helicase"/>
    <property type="match status" value="1"/>
</dbReference>
<feature type="domain" description="SF4 helicase" evidence="16">
    <location>
        <begin position="188"/>
        <end position="393"/>
    </location>
</feature>
<evidence type="ECO:0000313" key="17">
    <source>
        <dbReference type="EMBL" id="SEH07957.1"/>
    </source>
</evidence>
<dbReference type="GO" id="GO:0043139">
    <property type="term" value="F:5'-3' DNA helicase activity"/>
    <property type="evidence" value="ECO:0007669"/>
    <property type="project" value="UniProtKB-EC"/>
</dbReference>
<evidence type="ECO:0000313" key="18">
    <source>
        <dbReference type="Proteomes" id="UP000236724"/>
    </source>
</evidence>
<keyword evidence="8 15" id="KW-0067">ATP-binding</keyword>
<comment type="similarity">
    <text evidence="1 15">Belongs to the helicase family. DnaB subfamily.</text>
</comment>
<dbReference type="Gene3D" id="2.170.16.10">
    <property type="entry name" value="Hedgehog/Intein (Hint) domain"/>
    <property type="match status" value="1"/>
</dbReference>
<sequence length="599" mass="66892">MNEDFPATPEVSRLKIPPHSIEAEQSVLGGLMLDNEAWIQIADRITEQDFYRRDHQLIFNAIHQLLDDEKPCDVVTLSEWLEQNNQLDAAGDLLYLGTLAKNTPSAANIGAYADIVRERSVLRQLIQTGTQITNNAFQTEGRSIAELLDEAESLVFAIAEQGKRQGGFVAIKQLLAEAVDKIDTLFHQDNAITGISTGYADFDEKTSGLQPSDMVIVAGRPSMGKTSYAINIAEHVAIHEQMPVAVFSMEMPGEQLAMRLMSSLGRIDQHKVRTGKLDDDDWPRLTSAISMLAETPLFIDDTPALSPTELRARSRRLMREHGQLGLIVIDYLQLMQVPGKHDNRTSEVSEISRSLKALAKELNVPVMALSQLNRGLEQRPNKRPIMSDLRECVTAETKVVLSNGQRVPIKELVGTQPELYTLNETGKFITTKSDKVWKVGHKPVYKVHLASGKSIRATAEHRLMTDLSWKKIKDIQVGNQIALAPELPGQANNDLFWDQVVLIEADGEEDVYDLSVPVYENWLADGIVSHNSGAIEQDADLIVFIYRDEVYNEDSEAKGTAEIIIAKQRNGPIGTVRLAFLGQYTRFENFTGDLYEEEY</sequence>
<dbReference type="SUPFAM" id="SSF52540">
    <property type="entry name" value="P-loop containing nucleoside triphosphate hydrolases"/>
    <property type="match status" value="2"/>
</dbReference>
<keyword evidence="18" id="KW-1185">Reference proteome</keyword>
<dbReference type="GO" id="GO:1990077">
    <property type="term" value="C:primosome complex"/>
    <property type="evidence" value="ECO:0007669"/>
    <property type="project" value="UniProtKB-UniRule"/>
</dbReference>
<dbReference type="OrthoDB" id="9773982at2"/>
<dbReference type="SUPFAM" id="SSF51294">
    <property type="entry name" value="Hedgehog/intein (Hint) domain"/>
    <property type="match status" value="1"/>
</dbReference>
<evidence type="ECO:0000256" key="4">
    <source>
        <dbReference type="ARBA" id="ARBA00022737"/>
    </source>
</evidence>
<dbReference type="GO" id="GO:0016539">
    <property type="term" value="P:intein-mediated protein splicing"/>
    <property type="evidence" value="ECO:0007669"/>
    <property type="project" value="InterPro"/>
</dbReference>
<evidence type="ECO:0000256" key="10">
    <source>
        <dbReference type="ARBA" id="ARBA00023235"/>
    </source>
</evidence>
<evidence type="ECO:0000256" key="9">
    <source>
        <dbReference type="ARBA" id="ARBA00023125"/>
    </source>
</evidence>
<dbReference type="PROSITE" id="PS51199">
    <property type="entry name" value="SF4_HELICASE"/>
    <property type="match status" value="2"/>
</dbReference>
<dbReference type="EC" id="5.6.2.3" evidence="14 15"/>
<comment type="function">
    <text evidence="12">The intein is an endonuclease.</text>
</comment>
<dbReference type="SMART" id="SM00306">
    <property type="entry name" value="HintN"/>
    <property type="match status" value="1"/>
</dbReference>
<evidence type="ECO:0000256" key="5">
    <source>
        <dbReference type="ARBA" id="ARBA00022741"/>
    </source>
</evidence>
<proteinExistence type="inferred from homology"/>
<dbReference type="PANTHER" id="PTHR30153:SF2">
    <property type="entry name" value="REPLICATIVE DNA HELICASE"/>
    <property type="match status" value="1"/>
</dbReference>
<dbReference type="FunFam" id="1.10.860.10:FF:000001">
    <property type="entry name" value="Replicative DNA helicase"/>
    <property type="match status" value="1"/>
</dbReference>
<keyword evidence="7 15" id="KW-0347">Helicase</keyword>
<evidence type="ECO:0000256" key="12">
    <source>
        <dbReference type="ARBA" id="ARBA00044940"/>
    </source>
</evidence>
<evidence type="ECO:0000256" key="3">
    <source>
        <dbReference type="ARBA" id="ARBA00022705"/>
    </source>
</evidence>
<evidence type="ECO:0000256" key="13">
    <source>
        <dbReference type="ARBA" id="ARBA00048954"/>
    </source>
</evidence>
<evidence type="ECO:0000256" key="7">
    <source>
        <dbReference type="ARBA" id="ARBA00022806"/>
    </source>
</evidence>
<feature type="domain" description="SF4 helicase" evidence="16">
    <location>
        <begin position="534"/>
        <end position="594"/>
    </location>
</feature>
<dbReference type="InterPro" id="IPR003586">
    <property type="entry name" value="Hint_dom_C"/>
</dbReference>
<keyword evidence="3 15" id="KW-0235">DNA replication</keyword>
<evidence type="ECO:0000256" key="2">
    <source>
        <dbReference type="ARBA" id="ARBA00022515"/>
    </source>
</evidence>
<keyword evidence="2 15" id="KW-0639">Primosome</keyword>
<dbReference type="Pfam" id="PF00772">
    <property type="entry name" value="DnaB"/>
    <property type="match status" value="1"/>
</dbReference>
<keyword evidence="5 15" id="KW-0547">Nucleotide-binding</keyword>
<evidence type="ECO:0000256" key="11">
    <source>
        <dbReference type="ARBA" id="ARBA00044932"/>
    </source>
</evidence>
<dbReference type="PROSITE" id="PS50817">
    <property type="entry name" value="INTEIN_N_TER"/>
    <property type="match status" value="1"/>
</dbReference>
<dbReference type="InterPro" id="IPR007694">
    <property type="entry name" value="DNA_helicase_DnaB-like_C"/>
</dbReference>
<dbReference type="InterPro" id="IPR007692">
    <property type="entry name" value="DNA_helicase_DnaB"/>
</dbReference>
<dbReference type="InterPro" id="IPR036185">
    <property type="entry name" value="DNA_heli_DnaB-like_N_sf"/>
</dbReference>